<dbReference type="InterPro" id="IPR042525">
    <property type="entry name" value="Rad52_Rad59_Rad22_sf"/>
</dbReference>
<feature type="coiled-coil region" evidence="1">
    <location>
        <begin position="604"/>
        <end position="634"/>
    </location>
</feature>
<gene>
    <name evidence="3" type="ORF">FCN80_24585</name>
</gene>
<comment type="caution">
    <text evidence="3">The sequence shown here is derived from an EMBL/GenBank/DDBJ whole genome shotgun (WGS) entry which is preliminary data.</text>
</comment>
<evidence type="ECO:0000256" key="2">
    <source>
        <dbReference type="SAM" id="MobiDB-lite"/>
    </source>
</evidence>
<evidence type="ECO:0000313" key="3">
    <source>
        <dbReference type="EMBL" id="TKI02566.1"/>
    </source>
</evidence>
<dbReference type="EMBL" id="SZPQ01000070">
    <property type="protein sequence ID" value="TKI02566.1"/>
    <property type="molecule type" value="Genomic_DNA"/>
</dbReference>
<dbReference type="Gene3D" id="3.30.390.80">
    <property type="entry name" value="DNA repair protein Rad52/59/22"/>
    <property type="match status" value="1"/>
</dbReference>
<feature type="region of interest" description="Disordered" evidence="2">
    <location>
        <begin position="332"/>
        <end position="353"/>
    </location>
</feature>
<evidence type="ECO:0000256" key="1">
    <source>
        <dbReference type="SAM" id="Coils"/>
    </source>
</evidence>
<keyword evidence="1" id="KW-0175">Coiled coil</keyword>
<dbReference type="Proteomes" id="UP000305202">
    <property type="component" value="Unassembled WGS sequence"/>
</dbReference>
<name>A0ABY2SDJ1_9HYPH</name>
<proteinExistence type="predicted"/>
<reference evidence="3 4" key="1">
    <citation type="submission" date="2019-04" db="EMBL/GenBank/DDBJ databases">
        <authorList>
            <person name="Li M."/>
            <person name="Gao C."/>
        </authorList>
    </citation>
    <scope>NUCLEOTIDE SEQUENCE [LARGE SCALE GENOMIC DNA]</scope>
    <source>
        <strain evidence="3 4">BGMRC 2031</strain>
    </source>
</reference>
<sequence>MSVYSLIFKPKKSAIKANGAVPLAIAIEAKTQKLATMAATIKMEEEMPGASENFFNPEIVEDKEGSPRPPIDRFDEQFPQDYDLVNGEFILKNQPVSGEYPDMGALVEFKKLSLVDKITVLLLYDKTDITQQDLSMVVDFLNDDESSAGLMPVIEGLKTVPALDAMYPESLQKLIKAVFAKYPQKFPAVSEITRFAEQWVAAPRDRVDTAQSQQPRDTNAAPICGPFKNRPFQHNFETLDLEIAVALKFDDVDCWDVGPHRVAQARRMIELDDKTFKLWSMEFRILGKTALQIPREAVFEIVRGGKAVLPSPPPAAALRDYIHQQIASIEMPETESQAPAVSPEPTDTVKTDMAPPAEQSRETLNKMGYGIYGSAPDAAPPALEHAAEPADMESASIEVEKQEVPPQADDIKLRAAELENSIARLPASAQENLSLWRQVHKTDSAFTKQFTNDGGGTSINGTYMVMRATEVFGPQGINWNVEVLEERFDRGAPLFHNATNAAGKLEKALILDGNGNYMAELNHVVKIKLRYIHDGEEGFVIAYGCTPYLYNSKYGPISDGEAPKKSLTDATKKALSQLGFSADVFLGLYDNPQYRDEISQEFAIKNASDKAEGVAQLRKELDEKLSRNAETLQSGVSPNEINAVFATIAREVEVHRKAAEAKGDQEYAKYLSGRLRRLTTIKTERLAQLAEGEKA</sequence>
<accession>A0ABY2SDJ1</accession>
<keyword evidence="4" id="KW-1185">Reference proteome</keyword>
<organism evidence="3 4">
    <name type="scientific">Martelella alba</name>
    <dbReference type="NCBI Taxonomy" id="2590451"/>
    <lineage>
        <taxon>Bacteria</taxon>
        <taxon>Pseudomonadati</taxon>
        <taxon>Pseudomonadota</taxon>
        <taxon>Alphaproteobacteria</taxon>
        <taxon>Hyphomicrobiales</taxon>
        <taxon>Aurantimonadaceae</taxon>
        <taxon>Martelella</taxon>
    </lineage>
</organism>
<protein>
    <submittedName>
        <fullName evidence="3">Uncharacterized protein</fullName>
    </submittedName>
</protein>
<dbReference type="RefSeq" id="WP_136992954.1">
    <property type="nucleotide sequence ID" value="NZ_SZPQ01000070.1"/>
</dbReference>
<evidence type="ECO:0000313" key="4">
    <source>
        <dbReference type="Proteomes" id="UP000305202"/>
    </source>
</evidence>